<protein>
    <submittedName>
        <fullName evidence="1">Uncharacterized protein</fullName>
    </submittedName>
</protein>
<comment type="caution">
    <text evidence="1">The sequence shown here is derived from an EMBL/GenBank/DDBJ whole genome shotgun (WGS) entry which is preliminary data.</text>
</comment>
<dbReference type="EMBL" id="AKHW03003207">
    <property type="protein sequence ID" value="KYO35188.1"/>
    <property type="molecule type" value="Genomic_DNA"/>
</dbReference>
<organism evidence="1 2">
    <name type="scientific">Alligator mississippiensis</name>
    <name type="common">American alligator</name>
    <dbReference type="NCBI Taxonomy" id="8496"/>
    <lineage>
        <taxon>Eukaryota</taxon>
        <taxon>Metazoa</taxon>
        <taxon>Chordata</taxon>
        <taxon>Craniata</taxon>
        <taxon>Vertebrata</taxon>
        <taxon>Euteleostomi</taxon>
        <taxon>Archelosauria</taxon>
        <taxon>Archosauria</taxon>
        <taxon>Crocodylia</taxon>
        <taxon>Alligatoridae</taxon>
        <taxon>Alligatorinae</taxon>
        <taxon>Alligator</taxon>
    </lineage>
</organism>
<name>A0A151NEF5_ALLMI</name>
<reference evidence="1 2" key="1">
    <citation type="journal article" date="2012" name="Genome Biol.">
        <title>Sequencing three crocodilian genomes to illuminate the evolution of archosaurs and amniotes.</title>
        <authorList>
            <person name="St John J.A."/>
            <person name="Braun E.L."/>
            <person name="Isberg S.R."/>
            <person name="Miles L.G."/>
            <person name="Chong A.Y."/>
            <person name="Gongora J."/>
            <person name="Dalzell P."/>
            <person name="Moran C."/>
            <person name="Bed'hom B."/>
            <person name="Abzhanov A."/>
            <person name="Burgess S.C."/>
            <person name="Cooksey A.M."/>
            <person name="Castoe T.A."/>
            <person name="Crawford N.G."/>
            <person name="Densmore L.D."/>
            <person name="Drew J.C."/>
            <person name="Edwards S.V."/>
            <person name="Faircloth B.C."/>
            <person name="Fujita M.K."/>
            <person name="Greenwold M.J."/>
            <person name="Hoffmann F.G."/>
            <person name="Howard J.M."/>
            <person name="Iguchi T."/>
            <person name="Janes D.E."/>
            <person name="Khan S.Y."/>
            <person name="Kohno S."/>
            <person name="de Koning A.J."/>
            <person name="Lance S.L."/>
            <person name="McCarthy F.M."/>
            <person name="McCormack J.E."/>
            <person name="Merchant M.E."/>
            <person name="Peterson D.G."/>
            <person name="Pollock D.D."/>
            <person name="Pourmand N."/>
            <person name="Raney B.J."/>
            <person name="Roessler K.A."/>
            <person name="Sanford J.R."/>
            <person name="Sawyer R.H."/>
            <person name="Schmidt C.J."/>
            <person name="Triplett E.W."/>
            <person name="Tuberville T.D."/>
            <person name="Venegas-Anaya M."/>
            <person name="Howard J.T."/>
            <person name="Jarvis E.D."/>
            <person name="Guillette L.J.Jr."/>
            <person name="Glenn T.C."/>
            <person name="Green R.E."/>
            <person name="Ray D.A."/>
        </authorList>
    </citation>
    <scope>NUCLEOTIDE SEQUENCE [LARGE SCALE GENOMIC DNA]</scope>
    <source>
        <strain evidence="1">KSC_2009_1</strain>
    </source>
</reference>
<keyword evidence="2" id="KW-1185">Reference proteome</keyword>
<sequence length="86" mass="10020">MAQPQLDWVEGMGHSLAPWWEEGEQHLTASNSIKVRNLNPETSLHERTPAILWNRPSKWDHYLQLIPQVKPYVLSAVFLHIFGHIQ</sequence>
<dbReference type="Proteomes" id="UP000050525">
    <property type="component" value="Unassembled WGS sequence"/>
</dbReference>
<proteinExistence type="predicted"/>
<accession>A0A151NEF5</accession>
<dbReference type="AlphaFoldDB" id="A0A151NEF5"/>
<evidence type="ECO:0000313" key="2">
    <source>
        <dbReference type="Proteomes" id="UP000050525"/>
    </source>
</evidence>
<evidence type="ECO:0000313" key="1">
    <source>
        <dbReference type="EMBL" id="KYO35188.1"/>
    </source>
</evidence>
<gene>
    <name evidence="1" type="ORF">Y1Q_0001067</name>
</gene>